<sequence>MVYHAFLRTKDNCEVYRYVLTAPSPEVVDEWWREASQKFDVKRLSPDFYIFDIDKGKPHTYAPEATRKIIFTLLNDIEGRVVPTFNQPVRTDVVSGNSYYIRSKTDHELYWLESGGFITASKRGRTRFTVRLVDPPNGERNARTVLLDTDEISLGAQRGKGMKYIGVDDDTALTLGGHTINMHYSDLKRSFLAEGLPDEGGDIRITKEDDQGEEWELVR</sequence>
<accession>A0A395SZD9</accession>
<organism evidence="1 2">
    <name type="scientific">Fusarium longipes</name>
    <dbReference type="NCBI Taxonomy" id="694270"/>
    <lineage>
        <taxon>Eukaryota</taxon>
        <taxon>Fungi</taxon>
        <taxon>Dikarya</taxon>
        <taxon>Ascomycota</taxon>
        <taxon>Pezizomycotina</taxon>
        <taxon>Sordariomycetes</taxon>
        <taxon>Hypocreomycetidae</taxon>
        <taxon>Hypocreales</taxon>
        <taxon>Nectriaceae</taxon>
        <taxon>Fusarium</taxon>
    </lineage>
</organism>
<dbReference type="Proteomes" id="UP000266234">
    <property type="component" value="Unassembled WGS sequence"/>
</dbReference>
<evidence type="ECO:0000313" key="2">
    <source>
        <dbReference type="Proteomes" id="UP000266234"/>
    </source>
</evidence>
<name>A0A395SZD9_9HYPO</name>
<keyword evidence="2" id="KW-1185">Reference proteome</keyword>
<reference evidence="1 2" key="1">
    <citation type="journal article" date="2018" name="PLoS Pathog.">
        <title>Evolution of structural diversity of trichothecenes, a family of toxins produced by plant pathogenic and entomopathogenic fungi.</title>
        <authorList>
            <person name="Proctor R.H."/>
            <person name="McCormick S.P."/>
            <person name="Kim H.S."/>
            <person name="Cardoza R.E."/>
            <person name="Stanley A.M."/>
            <person name="Lindo L."/>
            <person name="Kelly A."/>
            <person name="Brown D.W."/>
            <person name="Lee T."/>
            <person name="Vaughan M.M."/>
            <person name="Alexander N.J."/>
            <person name="Busman M."/>
            <person name="Gutierrez S."/>
        </authorList>
    </citation>
    <scope>NUCLEOTIDE SEQUENCE [LARGE SCALE GENOMIC DNA]</scope>
    <source>
        <strain evidence="1 2">NRRL 20695</strain>
    </source>
</reference>
<proteinExistence type="predicted"/>
<comment type="caution">
    <text evidence="1">The sequence shown here is derived from an EMBL/GenBank/DDBJ whole genome shotgun (WGS) entry which is preliminary data.</text>
</comment>
<gene>
    <name evidence="1" type="ORF">FLONG3_4277</name>
</gene>
<dbReference type="OrthoDB" id="5364171at2759"/>
<protein>
    <submittedName>
        <fullName evidence="1">Uncharacterized protein</fullName>
    </submittedName>
</protein>
<evidence type="ECO:0000313" key="1">
    <source>
        <dbReference type="EMBL" id="RGP77586.1"/>
    </source>
</evidence>
<dbReference type="AlphaFoldDB" id="A0A395SZD9"/>
<dbReference type="EMBL" id="PXOG01000090">
    <property type="protein sequence ID" value="RGP77586.1"/>
    <property type="molecule type" value="Genomic_DNA"/>
</dbReference>